<dbReference type="SUPFAM" id="SSF51294">
    <property type="entry name" value="Hedgehog/intein (Hint) domain"/>
    <property type="match status" value="1"/>
</dbReference>
<dbReference type="Pfam" id="PF05593">
    <property type="entry name" value="RHS_repeat"/>
    <property type="match status" value="1"/>
</dbReference>
<dbReference type="InterPro" id="IPR022385">
    <property type="entry name" value="Rhs_assc_core"/>
</dbReference>
<dbReference type="Proteomes" id="UP000298159">
    <property type="component" value="Unassembled WGS sequence"/>
</dbReference>
<organism evidence="4 5">
    <name type="scientific">Streptomyces bauhiniae</name>
    <dbReference type="NCBI Taxonomy" id="2340725"/>
    <lineage>
        <taxon>Bacteria</taxon>
        <taxon>Bacillati</taxon>
        <taxon>Actinomycetota</taxon>
        <taxon>Actinomycetes</taxon>
        <taxon>Kitasatosporales</taxon>
        <taxon>Streptomycetaceae</taxon>
        <taxon>Streptomyces</taxon>
    </lineage>
</organism>
<dbReference type="EMBL" id="SRRT01000012">
    <property type="protein sequence ID" value="TGN72333.1"/>
    <property type="molecule type" value="Genomic_DNA"/>
</dbReference>
<evidence type="ECO:0000313" key="5">
    <source>
        <dbReference type="Proteomes" id="UP000298159"/>
    </source>
</evidence>
<dbReference type="NCBIfam" id="TIGR01643">
    <property type="entry name" value="YD_repeat_2x"/>
    <property type="match status" value="1"/>
</dbReference>
<dbReference type="InterPro" id="IPR036844">
    <property type="entry name" value="Hint_dom_sf"/>
</dbReference>
<proteinExistence type="predicted"/>
<dbReference type="InterPro" id="IPR006530">
    <property type="entry name" value="YD"/>
</dbReference>
<feature type="compositionally biased region" description="Polar residues" evidence="1">
    <location>
        <begin position="1655"/>
        <end position="1673"/>
    </location>
</feature>
<feature type="signal peptide" evidence="2">
    <location>
        <begin position="1"/>
        <end position="37"/>
    </location>
</feature>
<dbReference type="CDD" id="cd00081">
    <property type="entry name" value="Hint"/>
    <property type="match status" value="1"/>
</dbReference>
<dbReference type="SMART" id="SM00306">
    <property type="entry name" value="HintN"/>
    <property type="match status" value="1"/>
</dbReference>
<dbReference type="PROSITE" id="PS50818">
    <property type="entry name" value="INTEIN_C_TER"/>
    <property type="match status" value="1"/>
</dbReference>
<dbReference type="InterPro" id="IPR030934">
    <property type="entry name" value="Intein_C"/>
</dbReference>
<keyword evidence="2" id="KW-0732">Signal</keyword>
<dbReference type="PANTHER" id="PTHR32305:SF17">
    <property type="entry name" value="TRNA NUCLEASE WAPA"/>
    <property type="match status" value="1"/>
</dbReference>
<feature type="region of interest" description="Disordered" evidence="1">
    <location>
        <begin position="1896"/>
        <end position="1922"/>
    </location>
</feature>
<dbReference type="NCBIfam" id="TIGR01443">
    <property type="entry name" value="intein_Cterm"/>
    <property type="match status" value="1"/>
</dbReference>
<dbReference type="InterPro" id="IPR006141">
    <property type="entry name" value="Intein_N"/>
</dbReference>
<dbReference type="NCBIfam" id="TIGR03696">
    <property type="entry name" value="Rhs_assc_core"/>
    <property type="match status" value="1"/>
</dbReference>
<dbReference type="PANTHER" id="PTHR32305">
    <property type="match status" value="1"/>
</dbReference>
<dbReference type="RefSeq" id="WP_135788829.1">
    <property type="nucleotide sequence ID" value="NZ_SRRT01000012.1"/>
</dbReference>
<comment type="caution">
    <text evidence="4">The sequence shown here is derived from an EMBL/GenBank/DDBJ whole genome shotgun (WGS) entry which is preliminary data.</text>
</comment>
<feature type="chain" id="PRO_5021384276" evidence="2">
    <location>
        <begin position="38"/>
        <end position="2268"/>
    </location>
</feature>
<accession>A0A4Z1CUN8</accession>
<feature type="region of interest" description="Disordered" evidence="1">
    <location>
        <begin position="41"/>
        <end position="120"/>
    </location>
</feature>
<reference evidence="4 5" key="1">
    <citation type="submission" date="2019-04" db="EMBL/GenBank/DDBJ databases">
        <title>Streptomyces sp. nov. Bv016 isolated from bark of Buahinia variegata.</title>
        <authorList>
            <person name="Kanchanasin P."/>
            <person name="Tanasupawat S."/>
            <person name="Yuki M."/>
            <person name="Kudo T."/>
        </authorList>
    </citation>
    <scope>NUCLEOTIDE SEQUENCE [LARGE SCALE GENOMIC DNA]</scope>
    <source>
        <strain evidence="4 5">Bv016</strain>
    </source>
</reference>
<evidence type="ECO:0000313" key="4">
    <source>
        <dbReference type="EMBL" id="TGN72333.1"/>
    </source>
</evidence>
<evidence type="ECO:0000256" key="1">
    <source>
        <dbReference type="SAM" id="MobiDB-lite"/>
    </source>
</evidence>
<keyword evidence="5" id="KW-1185">Reference proteome</keyword>
<protein>
    <submittedName>
        <fullName evidence="4">Sugar-binding protein</fullName>
    </submittedName>
</protein>
<gene>
    <name evidence="4" type="ORF">E5083_30035</name>
</gene>
<dbReference type="InterPro" id="IPR050708">
    <property type="entry name" value="T6SS_VgrG/RHS"/>
</dbReference>
<dbReference type="InterPro" id="IPR031325">
    <property type="entry name" value="RHS_repeat"/>
</dbReference>
<evidence type="ECO:0000259" key="3">
    <source>
        <dbReference type="SMART" id="SM00306"/>
    </source>
</evidence>
<feature type="domain" description="Hint" evidence="3">
    <location>
        <begin position="2025"/>
        <end position="2126"/>
    </location>
</feature>
<dbReference type="Gene3D" id="2.180.10.10">
    <property type="entry name" value="RHS repeat-associated core"/>
    <property type="match status" value="1"/>
</dbReference>
<dbReference type="GO" id="GO:0016539">
    <property type="term" value="P:intein-mediated protein splicing"/>
    <property type="evidence" value="ECO:0007669"/>
    <property type="project" value="InterPro"/>
</dbReference>
<dbReference type="GeneID" id="95451816"/>
<dbReference type="Pfam" id="PF07591">
    <property type="entry name" value="PT-HINT"/>
    <property type="match status" value="1"/>
</dbReference>
<dbReference type="PROSITE" id="PS50817">
    <property type="entry name" value="INTEIN_N_TER"/>
    <property type="match status" value="1"/>
</dbReference>
<dbReference type="InterPro" id="IPR003587">
    <property type="entry name" value="Hint_dom_N"/>
</dbReference>
<dbReference type="Gene3D" id="2.170.16.10">
    <property type="entry name" value="Hedgehog/Intein (Hint) domain"/>
    <property type="match status" value="1"/>
</dbReference>
<sequence>MGTKGWGRVRSRTALVVSTVLVGTLLQGTLTSTVAQADDLPKVPASEKPVAGHHVAMKPRKRDGQPRTPRQTPKHAWPKPATATLTVPTAAAPKNRPSTAEGIPLTLTAPAATGNKRKQTKFAGKTTVRLLDHAASAKAGIDGPLFALTPQDGATSGTVDVHVNYSAFSQTFGGGYERRLTLVQLPHCALTTPSDRECTTPHRLTTHNDPKTHTLRADGVNLLATDTTSKGIAQPMVLAVTAGTSSDKGDYTASQLSPSAAWNTSLNTGDFAWSYGMPTPSVPGGFEPKVRLSYSSGSVDGRTANTNNQSSWAGDGFELWSGYIERSYKPCTDDDVTNADGKKPGDLCWAYDNATISFNGHAAELIPTSTADTFKIKGDDGTLVKRIYGTLTSNPRGNGAHNDEYWRVTTTDGSRYYFGYHKLTGWASGNETTDSTWTVPVYGDDTGEPCHGATFEESWCQQGWRWNLDLAIDVHGNAITYYYDKETNNYVRNLKPADETPYTRGGTLDRIEYGLPSTSIYASQPLAKVDFTSQERCLPQTGVTCDPSTIDDKAFYWYDTPWDLNCKSGTDCTTGTPSFWTRLRLTGITTQVRKADGTYAPVDEWKLDHRWGMSDTDYQLLLDYLQHTGKSTTPAITLPKVTFDYTQRPNRPDVTGDDLAPFIKERLSNIQDEAGGQIDVSYSATACDPANPPIPQGNTSRCFPVYAPKPGHTDPQLQWFNKYVVDAVAQTDRTRSGAPDMVTRYTYLDGAAWHFDDNDGLTKEKYKTWSTYRGYGHVRVQTGGQDPVGMKSQTDHYFLRGMDGDKGATAPVEITNDDGTTITDHDSAAGYEYKTEQYSGPGGKVLAKTINNPWHYETAKRVRSWGTTTANLTGTTNTWTWTSLDDGAGSSWRKTYTSYAHETKAGRITLMHEAGDTATSADNQCTRTTYVDNTSTWILTSPSRVETALGTCQTTPDRSKDVIADTRTAYDGQDYGTAPTKGDATRTATLKSHDGTTATYLESGATFDTYGRQLTATDITATVTATETTAPVRSARTDGRTTTTAYTPATGLLTSAKVTSPPATAGSTATAQSVTTYYDTLRGLPTISLDPNTKRTDTTYDALGRKLKIWLPDRSKANNDLPNYEFTYTTVEGKPVAIGTKTLKSASAQQTSYQLLDGFLRPRQIQTPGPNGGMVVSDTLYDERGLAAKTFAPYYNSAAPGTDFLTLDNALEVETQTWNTYDGLGRMTKSQQIAGNSDNADVLATTLTNYDGDRVTITPPKGATPTTTLLDVRGRPTELWQYPNATPTGTPDKTLYAYLSITGPNPNGALAKLTDPAGNTWTYTYDQRGNQIEANDPDKGKTTIAYDDRNLATSTTEVERKKTTATVYDNLGRVMETREGSATGPLLTKNVWDPTGYRGQLASATRYEGTDAYTTSYSMYDALYRPNRTTITIPATTANGALADTYDNTVRYNANGTVQSIGYPAAGALTAETITPTYDEVLRPKTLVGSGAVNYVTDTAYSLTGKPLQYTLQNGAKFTQVTNSYEWGTQRLSTSRVDRQDVPGVDKSATYAYDEAGNIHAITDVSRDGTDSQCFQYDYLDRLTEAWAQNTSTCATTPSASALGGPAPYWYSYGYDKTGNRKSQTLHNTAGDTSKDEKRDYAYPTAGSARPHALSQVTSTGPNGTSINSYTYDEAGNNDTRTINGDKQTLTWSADNHLLTHIQPDASGGTKTTSYVYDANGNRLIRRTPTATTLYLGGTEITLPKGSTTPTAQRYYDLGGGNQAIRTNDNKVSFLIGDQHGTSELAINAADLTMQQRRTTPFGGYRGTQPTNWPGEKTFVGGTQDPTGLIHLGAREYDPTTSRFLSVDPIIDPSDPQQLNAYAYANNNPVTMSDPNGLKPESLCGKEGHCGDTRETFTQDDEGKWTPHSRTAHMGAPRDDGSTVVTYTVADGDSRVTWKTTIGSGGEERLGVLPEGPDRRITALKDTFKALVFDYDLAGQCAHDVTWDCAWLAADIPFFKLAKAAKLGKLGKEAKVTEGILSACTKCFLAGTDVLMSNGKTKDIEDVKVGDKVLATDPKTGKSAAKKVTRLIVTDGDKHFNELSIAAKDGIDKLTATYEHPFWSPSQHDWVQAGSLKPGMTLRTDKGDTVIITANRPYAQHARTYNLTVEGLHTYYVLAGRTPVLVHNSSCPEVDEISENISKHALDSAKRPDGDGTHFVRGVDDGALSYYVDGVINGNVPNVETRYLQNGRVGYWDPDKRSVVIEDGDGGTVFTPKGGKDWFDNVLR</sequence>
<name>A0A4Z1CUN8_9ACTN</name>
<feature type="compositionally biased region" description="Basic and acidic residues" evidence="1">
    <location>
        <begin position="1896"/>
        <end position="1905"/>
    </location>
</feature>
<feature type="region of interest" description="Disordered" evidence="1">
    <location>
        <begin position="1646"/>
        <end position="1673"/>
    </location>
</feature>
<feature type="compositionally biased region" description="Low complexity" evidence="1">
    <location>
        <begin position="78"/>
        <end position="93"/>
    </location>
</feature>
<evidence type="ECO:0000256" key="2">
    <source>
        <dbReference type="SAM" id="SignalP"/>
    </source>
</evidence>